<evidence type="ECO:0000313" key="2">
    <source>
        <dbReference type="EMBL" id="APT60129.1"/>
    </source>
</evidence>
<name>A0A1L7AN02_9PROT</name>
<dbReference type="Proteomes" id="UP000185494">
    <property type="component" value="Chromosome 1"/>
</dbReference>
<dbReference type="EMBL" id="CP015585">
    <property type="protein sequence ID" value="APT60129.1"/>
    <property type="molecule type" value="Genomic_DNA"/>
</dbReference>
<dbReference type="RefSeq" id="WP_075800835.1">
    <property type="nucleotide sequence ID" value="NZ_CP015585.1"/>
</dbReference>
<feature type="transmembrane region" description="Helical" evidence="1">
    <location>
        <begin position="69"/>
        <end position="87"/>
    </location>
</feature>
<organism evidence="2 3">
    <name type="scientific">Roseomonas gilardii</name>
    <dbReference type="NCBI Taxonomy" id="257708"/>
    <lineage>
        <taxon>Bacteria</taxon>
        <taxon>Pseudomonadati</taxon>
        <taxon>Pseudomonadota</taxon>
        <taxon>Alphaproteobacteria</taxon>
        <taxon>Acetobacterales</taxon>
        <taxon>Roseomonadaceae</taxon>
        <taxon>Roseomonas</taxon>
    </lineage>
</organism>
<keyword evidence="1" id="KW-0812">Transmembrane</keyword>
<evidence type="ECO:0000313" key="3">
    <source>
        <dbReference type="Proteomes" id="UP000185494"/>
    </source>
</evidence>
<proteinExistence type="predicted"/>
<feature type="transmembrane region" description="Helical" evidence="1">
    <location>
        <begin position="24"/>
        <end position="43"/>
    </location>
</feature>
<keyword evidence="2" id="KW-0614">Plasmid</keyword>
<dbReference type="AlphaFoldDB" id="A0A1L7AN02"/>
<gene>
    <name evidence="2" type="ORF">RGI145_22500</name>
</gene>
<keyword evidence="1" id="KW-0472">Membrane</keyword>
<accession>A0A1L7AN02</accession>
<evidence type="ECO:0000256" key="1">
    <source>
        <dbReference type="SAM" id="Phobius"/>
    </source>
</evidence>
<sequence>MTSILLKSDTAPHQPGAARRSRTVLFSVLMAGAAILFTGTAYAQSSTIGSQVGTMAQEATTAGGNLGSMAMYVAALICLVGGAWALWQSRQPQNREGGKVAMGLAGIVLCGLFATGGVWIGKAAQTASGGAATITGTNAPVTFN</sequence>
<reference evidence="2 3" key="1">
    <citation type="submission" date="2016-05" db="EMBL/GenBank/DDBJ databases">
        <title>Complete Genome and Methylome Analysis of Psychrotrophic Bacterial Isolates from Antarctic Lake Untersee.</title>
        <authorList>
            <person name="Fomenkov A."/>
            <person name="Akimov V.N."/>
            <person name="Vasilyeva L.V."/>
            <person name="Andersen D."/>
            <person name="Vincze T."/>
            <person name="Roberts R.J."/>
        </authorList>
    </citation>
    <scope>NUCLEOTIDE SEQUENCE [LARGE SCALE GENOMIC DNA]</scope>
    <source>
        <strain evidence="2 3">U14-5</strain>
        <plasmid evidence="3">Plasmid 1</plasmid>
    </source>
</reference>
<geneLocation type="plasmid" evidence="2 3">
    <name>1</name>
</geneLocation>
<protein>
    <submittedName>
        <fullName evidence="2">Uncharacterized protein</fullName>
    </submittedName>
</protein>
<dbReference type="KEGG" id="rgi:RGI145_22500"/>
<keyword evidence="1" id="KW-1133">Transmembrane helix</keyword>
<feature type="transmembrane region" description="Helical" evidence="1">
    <location>
        <begin position="99"/>
        <end position="120"/>
    </location>
</feature>